<proteinExistence type="predicted"/>
<gene>
    <name evidence="1" type="ORF">E5358_12625</name>
</gene>
<accession>A0AC61QMA3</accession>
<name>A0AC61QMA3_9BACT</name>
<evidence type="ECO:0000313" key="2">
    <source>
        <dbReference type="Proteomes" id="UP000308886"/>
    </source>
</evidence>
<dbReference type="EMBL" id="SRZC01000025">
    <property type="protein sequence ID" value="TGX80495.1"/>
    <property type="molecule type" value="Genomic_DNA"/>
</dbReference>
<protein>
    <submittedName>
        <fullName evidence="1">Uncharacterized protein</fullName>
    </submittedName>
</protein>
<keyword evidence="2" id="KW-1185">Reference proteome</keyword>
<sequence>MDKQIPFRVVGLQVDNFTLTSNKLQEDSPIEVRTNYEFGVIPEQHLVMARLTYTYLQAKTELLQMTLISTFDVKPEAFKTMLQDTTFTLEPFFSQYLSTINVGAARGEIHARCEQAGSELANVILPPVNLVEALPDPIVISLM</sequence>
<reference evidence="1" key="1">
    <citation type="submission" date="2019-04" db="EMBL/GenBank/DDBJ databases">
        <title>Microbes associate with the intestines of laboratory mice.</title>
        <authorList>
            <person name="Navarre W."/>
            <person name="Wong E."/>
            <person name="Huang K."/>
            <person name="Tropini C."/>
            <person name="Ng K."/>
            <person name="Yu B."/>
        </authorList>
    </citation>
    <scope>NUCLEOTIDE SEQUENCE</scope>
    <source>
        <strain evidence="1">NM73_A23</strain>
    </source>
</reference>
<dbReference type="Proteomes" id="UP000308886">
    <property type="component" value="Unassembled WGS sequence"/>
</dbReference>
<comment type="caution">
    <text evidence="1">The sequence shown here is derived from an EMBL/GenBank/DDBJ whole genome shotgun (WGS) entry which is preliminary data.</text>
</comment>
<organism evidence="1 2">
    <name type="scientific">Palleniella muris</name>
    <dbReference type="NCBI Taxonomy" id="3038145"/>
    <lineage>
        <taxon>Bacteria</taxon>
        <taxon>Pseudomonadati</taxon>
        <taxon>Bacteroidota</taxon>
        <taxon>Bacteroidia</taxon>
        <taxon>Bacteroidales</taxon>
        <taxon>Prevotellaceae</taxon>
        <taxon>Palleniella</taxon>
    </lineage>
</organism>
<evidence type="ECO:0000313" key="1">
    <source>
        <dbReference type="EMBL" id="TGX80495.1"/>
    </source>
</evidence>